<feature type="non-terminal residue" evidence="1">
    <location>
        <position position="1"/>
    </location>
</feature>
<evidence type="ECO:0000313" key="1">
    <source>
        <dbReference type="EMBL" id="CAL4133336.1"/>
    </source>
</evidence>
<comment type="caution">
    <text evidence="1">The sequence shown here is derived from an EMBL/GenBank/DDBJ whole genome shotgun (WGS) entry which is preliminary data.</text>
</comment>
<keyword evidence="2" id="KW-1185">Reference proteome</keyword>
<sequence length="176" mass="19623">KMMAQRKQILLNWVVKNLGTDTLLGLSEACDGNKNVISEMAVKDKKMHDKLSKHEKRTFIHSIQKQTVTDGHICCPVDCVLKMIPADASLVFMDVTLEGAVMGRIQIHLQNKLPKIRDYLVHIFTGQRGDTLVGKQFNHVMSEVFGINQLQFSGMKVTLGSNVGSTAKHGDVCGWF</sequence>
<organism evidence="1 2">
    <name type="scientific">Meganyctiphanes norvegica</name>
    <name type="common">Northern krill</name>
    <name type="synonym">Thysanopoda norvegica</name>
    <dbReference type="NCBI Taxonomy" id="48144"/>
    <lineage>
        <taxon>Eukaryota</taxon>
        <taxon>Metazoa</taxon>
        <taxon>Ecdysozoa</taxon>
        <taxon>Arthropoda</taxon>
        <taxon>Crustacea</taxon>
        <taxon>Multicrustacea</taxon>
        <taxon>Malacostraca</taxon>
        <taxon>Eumalacostraca</taxon>
        <taxon>Eucarida</taxon>
        <taxon>Euphausiacea</taxon>
        <taxon>Euphausiidae</taxon>
        <taxon>Meganyctiphanes</taxon>
    </lineage>
</organism>
<accession>A0AAV2RMM8</accession>
<name>A0AAV2RMM8_MEGNR</name>
<proteinExistence type="predicted"/>
<protein>
    <submittedName>
        <fullName evidence="1">Uncharacterized protein</fullName>
    </submittedName>
</protein>
<gene>
    <name evidence="1" type="ORF">MNOR_LOCUS27170</name>
</gene>
<reference evidence="1 2" key="1">
    <citation type="submission" date="2024-05" db="EMBL/GenBank/DDBJ databases">
        <authorList>
            <person name="Wallberg A."/>
        </authorList>
    </citation>
    <scope>NUCLEOTIDE SEQUENCE [LARGE SCALE GENOMIC DNA]</scope>
</reference>
<feature type="non-terminal residue" evidence="1">
    <location>
        <position position="176"/>
    </location>
</feature>
<dbReference type="Proteomes" id="UP001497623">
    <property type="component" value="Unassembled WGS sequence"/>
</dbReference>
<dbReference type="AlphaFoldDB" id="A0AAV2RMM8"/>
<dbReference type="EMBL" id="CAXKWB010028163">
    <property type="protein sequence ID" value="CAL4133336.1"/>
    <property type="molecule type" value="Genomic_DNA"/>
</dbReference>
<evidence type="ECO:0000313" key="2">
    <source>
        <dbReference type="Proteomes" id="UP001497623"/>
    </source>
</evidence>